<reference evidence="2 3" key="1">
    <citation type="journal article" date="2002" name="Proc. Natl. Acad. Sci. U.S.A.">
        <title>The complete genome of hyperthermophile Methanopyrus kandleri AV19 and monophyly of archaeal methanogens.</title>
        <authorList>
            <person name="Slesarev A.I."/>
            <person name="Mezhevaya K.V."/>
            <person name="Makarova K.S."/>
            <person name="Polushin N.N."/>
            <person name="Shcherbinina O.V."/>
            <person name="Shakhova V.V."/>
            <person name="Belova G.I."/>
            <person name="Aravind L."/>
            <person name="Natale D.A."/>
            <person name="Rogozin I.B."/>
            <person name="Tatusov R.L."/>
            <person name="Wolf Y.I."/>
            <person name="Stetter K.O."/>
            <person name="Malykh A.G."/>
            <person name="Koonin E.V."/>
            <person name="Kozyavkin S.A."/>
        </authorList>
    </citation>
    <scope>NUCLEOTIDE SEQUENCE [LARGE SCALE GENOMIC DNA]</scope>
    <source>
        <strain evidence="3">AV19 / DSM 6324 / JCM 9639 / NBRC 100938</strain>
    </source>
</reference>
<evidence type="ECO:0000256" key="1">
    <source>
        <dbReference type="SAM" id="Phobius"/>
    </source>
</evidence>
<keyword evidence="1" id="KW-0472">Membrane</keyword>
<feature type="transmembrane region" description="Helical" evidence="1">
    <location>
        <begin position="20"/>
        <end position="43"/>
    </location>
</feature>
<dbReference type="Proteomes" id="UP000001826">
    <property type="component" value="Chromosome"/>
</dbReference>
<evidence type="ECO:0000313" key="2">
    <source>
        <dbReference type="EMBL" id="AAM02785.1"/>
    </source>
</evidence>
<protein>
    <submittedName>
        <fullName evidence="2">Uncharacterized protein</fullName>
    </submittedName>
</protein>
<evidence type="ECO:0000313" key="3">
    <source>
        <dbReference type="Proteomes" id="UP000001826"/>
    </source>
</evidence>
<dbReference type="HOGENOM" id="CLU_1458203_0_0_2"/>
<dbReference type="EMBL" id="AE009439">
    <property type="protein sequence ID" value="AAM02785.1"/>
    <property type="molecule type" value="Genomic_DNA"/>
</dbReference>
<dbReference type="EnsemblBacteria" id="AAM02785">
    <property type="protein sequence ID" value="AAM02785"/>
    <property type="gene ID" value="MK1572"/>
</dbReference>
<keyword evidence="1" id="KW-0812">Transmembrane</keyword>
<organism evidence="2 3">
    <name type="scientific">Methanopyrus kandleri (strain AV19 / DSM 6324 / JCM 9639 / NBRC 100938)</name>
    <dbReference type="NCBI Taxonomy" id="190192"/>
    <lineage>
        <taxon>Archaea</taxon>
        <taxon>Methanobacteriati</taxon>
        <taxon>Methanobacteriota</taxon>
        <taxon>Methanomada group</taxon>
        <taxon>Methanopyri</taxon>
        <taxon>Methanopyrales</taxon>
        <taxon>Methanopyraceae</taxon>
        <taxon>Methanopyrus</taxon>
    </lineage>
</organism>
<accession>Q8TV28</accession>
<dbReference type="PaxDb" id="190192-MK1572"/>
<keyword evidence="1" id="KW-1133">Transmembrane helix</keyword>
<sequence>MNVSTTLIFTTISPGTSPVTFIRTLPFTSNLLFLTSISIVSLFENLNAKVFVVTLSPSGSLILSTRTLYFKCFELILANGTLVPKPLLTISSIIKCSDFILFIFKSNPISILTSYSPSEAVKAILSFLLNSYVSVVVSDLAFINTLFSVGTILIVSPMFNLLKIKRSFSFRLRLATLIRTMFAEV</sequence>
<dbReference type="STRING" id="190192.MK1572"/>
<proteinExistence type="predicted"/>
<dbReference type="InParanoid" id="Q8TV28"/>
<dbReference type="AlphaFoldDB" id="Q8TV28"/>
<keyword evidence="3" id="KW-1185">Reference proteome</keyword>
<dbReference type="KEGG" id="mka:MK1572"/>
<gene>
    <name evidence="2" type="ordered locus">MK1572</name>
</gene>
<name>Q8TV28_METKA</name>
<feature type="transmembrane region" description="Helical" evidence="1">
    <location>
        <begin position="140"/>
        <end position="162"/>
    </location>
</feature>